<dbReference type="AlphaFoldDB" id="A0AAE9YDE6"/>
<accession>A0AAE9YDE6</accession>
<gene>
    <name evidence="2" type="ORF">PO878_10325</name>
</gene>
<feature type="region of interest" description="Disordered" evidence="1">
    <location>
        <begin position="1"/>
        <end position="30"/>
    </location>
</feature>
<evidence type="ECO:0000256" key="1">
    <source>
        <dbReference type="SAM" id="MobiDB-lite"/>
    </source>
</evidence>
<protein>
    <submittedName>
        <fullName evidence="2">Tetratricopeptide repeat protein</fullName>
    </submittedName>
</protein>
<dbReference type="RefSeq" id="WP_272738632.1">
    <property type="nucleotide sequence ID" value="NZ_CP116942.1"/>
</dbReference>
<name>A0AAE9YDE6_9ACTN</name>
<proteinExistence type="predicted"/>
<evidence type="ECO:0000313" key="2">
    <source>
        <dbReference type="EMBL" id="WCO69118.1"/>
    </source>
</evidence>
<dbReference type="Pfam" id="PF13432">
    <property type="entry name" value="TPR_16"/>
    <property type="match status" value="1"/>
</dbReference>
<evidence type="ECO:0000313" key="3">
    <source>
        <dbReference type="Proteomes" id="UP001216390"/>
    </source>
</evidence>
<dbReference type="Proteomes" id="UP001216390">
    <property type="component" value="Chromosome"/>
</dbReference>
<dbReference type="SUPFAM" id="SSF48452">
    <property type="entry name" value="TPR-like"/>
    <property type="match status" value="1"/>
</dbReference>
<feature type="compositionally biased region" description="Pro residues" evidence="1">
    <location>
        <begin position="1"/>
        <end position="11"/>
    </location>
</feature>
<sequence>MRDDAPPAPPPRARRRERSAPIDTELVEGELRRALGPARASRAAGRVADAAHAFANERLDDARRTLAPIAKEAPGASVVRELLGLTLYQQGRWRPAAKELEAFRDLTGSVDQNPVLADCYRAVGRHADAEALWDELRSASPSAELVAEGRIVAAGSLADRGRIDDAIRLLESAPRGKKAREHHLRTAYALADLRERAGDVSRARELFGWIVGVEPGFADAHERLGSLS</sequence>
<dbReference type="EMBL" id="CP116942">
    <property type="protein sequence ID" value="WCO69118.1"/>
    <property type="molecule type" value="Genomic_DNA"/>
</dbReference>
<reference evidence="2" key="1">
    <citation type="submission" date="2023-01" db="EMBL/GenBank/DDBJ databases">
        <title>The diversity of Class Acidimicrobiia in South China Sea sediment environments and the proposal of Iamia marina sp. nov., a novel species of the genus Iamia.</title>
        <authorList>
            <person name="He Y."/>
            <person name="Tian X."/>
        </authorList>
    </citation>
    <scope>NUCLEOTIDE SEQUENCE</scope>
    <source>
        <strain evidence="2">DSM 19957</strain>
    </source>
</reference>
<organism evidence="2 3">
    <name type="scientific">Iamia majanohamensis</name>
    <dbReference type="NCBI Taxonomy" id="467976"/>
    <lineage>
        <taxon>Bacteria</taxon>
        <taxon>Bacillati</taxon>
        <taxon>Actinomycetota</taxon>
        <taxon>Acidimicrobiia</taxon>
        <taxon>Acidimicrobiales</taxon>
        <taxon>Iamiaceae</taxon>
        <taxon>Iamia</taxon>
    </lineage>
</organism>
<dbReference type="InterPro" id="IPR011990">
    <property type="entry name" value="TPR-like_helical_dom_sf"/>
</dbReference>
<dbReference type="KEGG" id="ima:PO878_10325"/>
<dbReference type="Gene3D" id="1.25.40.10">
    <property type="entry name" value="Tetratricopeptide repeat domain"/>
    <property type="match status" value="1"/>
</dbReference>
<keyword evidence="3" id="KW-1185">Reference proteome</keyword>